<comment type="function">
    <text evidence="6">Required for high-level post-exponential phase expression of a series of secreted proteins.</text>
</comment>
<dbReference type="PROSITE" id="PS50110">
    <property type="entry name" value="RESPONSE_REGULATORY"/>
    <property type="match status" value="1"/>
</dbReference>
<evidence type="ECO:0000256" key="3">
    <source>
        <dbReference type="ARBA" id="ARBA00023012"/>
    </source>
</evidence>
<dbReference type="PROSITE" id="PS50930">
    <property type="entry name" value="HTH_LYTTR"/>
    <property type="match status" value="1"/>
</dbReference>
<evidence type="ECO:0000256" key="6">
    <source>
        <dbReference type="ARBA" id="ARBA00037164"/>
    </source>
</evidence>
<keyword evidence="3" id="KW-0902">Two-component regulatory system</keyword>
<dbReference type="InterPro" id="IPR001789">
    <property type="entry name" value="Sig_transdc_resp-reg_receiver"/>
</dbReference>
<evidence type="ECO:0000259" key="9">
    <source>
        <dbReference type="PROSITE" id="PS50930"/>
    </source>
</evidence>
<dbReference type="EMBL" id="JBHSHL010000042">
    <property type="protein sequence ID" value="MFC4805261.1"/>
    <property type="molecule type" value="Genomic_DNA"/>
</dbReference>
<dbReference type="Gene3D" id="3.40.50.2300">
    <property type="match status" value="1"/>
</dbReference>
<proteinExistence type="predicted"/>
<organism evidence="10 11">
    <name type="scientific">Filifactor villosus</name>
    <dbReference type="NCBI Taxonomy" id="29374"/>
    <lineage>
        <taxon>Bacteria</taxon>
        <taxon>Bacillati</taxon>
        <taxon>Bacillota</taxon>
        <taxon>Clostridia</taxon>
        <taxon>Peptostreptococcales</taxon>
        <taxon>Filifactoraceae</taxon>
        <taxon>Filifactor</taxon>
    </lineage>
</organism>
<sequence length="242" mass="28286">MLRIAICDDDKALCADLEKKLEEYRGVFHLDMEVEVFYRAETLVTYLEQGNSFDIILLDIELETMTGVGAARKIRREMDDYITKIVFISSKEGYEQELFDVQPLNFLRKPIDSRKLFKCIELAAKLLEKGNEVFEYRVSRETRRVPVKKILYFENNLKRMKIVTTTGEEYFYAGLKSVLEQLPASFVSTHVSYIVNYDYIERIDSKEVTMTNGKVIPVSKGRIKDLYEMQAIRGREVRDVNL</sequence>
<evidence type="ECO:0000259" key="8">
    <source>
        <dbReference type="PROSITE" id="PS50110"/>
    </source>
</evidence>
<keyword evidence="4" id="KW-0010">Activator</keyword>
<dbReference type="SMART" id="SM00448">
    <property type="entry name" value="REC"/>
    <property type="match status" value="1"/>
</dbReference>
<evidence type="ECO:0000256" key="5">
    <source>
        <dbReference type="ARBA" id="ARBA00024867"/>
    </source>
</evidence>
<dbReference type="Proteomes" id="UP001595916">
    <property type="component" value="Unassembled WGS sequence"/>
</dbReference>
<keyword evidence="2" id="KW-0963">Cytoplasm</keyword>
<dbReference type="InterPro" id="IPR046947">
    <property type="entry name" value="LytR-like"/>
</dbReference>
<evidence type="ECO:0000256" key="2">
    <source>
        <dbReference type="ARBA" id="ARBA00022490"/>
    </source>
</evidence>
<dbReference type="RefSeq" id="WP_379788805.1">
    <property type="nucleotide sequence ID" value="NZ_JBHSHL010000042.1"/>
</dbReference>
<evidence type="ECO:0000313" key="11">
    <source>
        <dbReference type="Proteomes" id="UP001595916"/>
    </source>
</evidence>
<reference evidence="11" key="1">
    <citation type="journal article" date="2019" name="Int. J. Syst. Evol. Microbiol.">
        <title>The Global Catalogue of Microorganisms (GCM) 10K type strain sequencing project: providing services to taxonomists for standard genome sequencing and annotation.</title>
        <authorList>
            <consortium name="The Broad Institute Genomics Platform"/>
            <consortium name="The Broad Institute Genome Sequencing Center for Infectious Disease"/>
            <person name="Wu L."/>
            <person name="Ma J."/>
        </authorList>
    </citation>
    <scope>NUCLEOTIDE SEQUENCE [LARGE SCALE GENOMIC DNA]</scope>
    <source>
        <strain evidence="11">CCUG 46385</strain>
    </source>
</reference>
<dbReference type="Gene3D" id="2.40.50.1020">
    <property type="entry name" value="LytTr DNA-binding domain"/>
    <property type="match status" value="1"/>
</dbReference>
<dbReference type="Pfam" id="PF00072">
    <property type="entry name" value="Response_reg"/>
    <property type="match status" value="1"/>
</dbReference>
<dbReference type="InterPro" id="IPR011006">
    <property type="entry name" value="CheY-like_superfamily"/>
</dbReference>
<evidence type="ECO:0000256" key="7">
    <source>
        <dbReference type="PROSITE-ProRule" id="PRU00169"/>
    </source>
</evidence>
<comment type="caution">
    <text evidence="10">The sequence shown here is derived from an EMBL/GenBank/DDBJ whole genome shotgun (WGS) entry which is preliminary data.</text>
</comment>
<dbReference type="SMART" id="SM00850">
    <property type="entry name" value="LytTR"/>
    <property type="match status" value="1"/>
</dbReference>
<evidence type="ECO:0000313" key="10">
    <source>
        <dbReference type="EMBL" id="MFC4805261.1"/>
    </source>
</evidence>
<comment type="function">
    <text evidence="5">May play the central regulatory role in sporulation. It may be an element of the effector pathway responsible for the activation of sporulation genes in response to nutritional stress. Spo0A may act in concert with spo0H (a sigma factor) to control the expression of some genes that are critical to the sporulation process.</text>
</comment>
<feature type="modified residue" description="4-aspartylphosphate" evidence="7">
    <location>
        <position position="59"/>
    </location>
</feature>
<keyword evidence="7" id="KW-0597">Phosphoprotein</keyword>
<dbReference type="InterPro" id="IPR007492">
    <property type="entry name" value="LytTR_DNA-bd_dom"/>
</dbReference>
<gene>
    <name evidence="10" type="ORF">ACFO4R_09225</name>
</gene>
<dbReference type="PANTHER" id="PTHR37299">
    <property type="entry name" value="TRANSCRIPTIONAL REGULATOR-RELATED"/>
    <property type="match status" value="1"/>
</dbReference>
<keyword evidence="11" id="KW-1185">Reference proteome</keyword>
<accession>A0ABV9QNI3</accession>
<dbReference type="SUPFAM" id="SSF52172">
    <property type="entry name" value="CheY-like"/>
    <property type="match status" value="1"/>
</dbReference>
<dbReference type="PANTHER" id="PTHR37299:SF3">
    <property type="entry name" value="STAGE 0 SPORULATION PROTEIN A HOMOLOG"/>
    <property type="match status" value="1"/>
</dbReference>
<protein>
    <recommendedName>
        <fullName evidence="1">Stage 0 sporulation protein A homolog</fullName>
    </recommendedName>
</protein>
<feature type="domain" description="HTH LytTR-type" evidence="9">
    <location>
        <begin position="134"/>
        <end position="232"/>
    </location>
</feature>
<evidence type="ECO:0000256" key="4">
    <source>
        <dbReference type="ARBA" id="ARBA00023159"/>
    </source>
</evidence>
<name>A0ABV9QNI3_9FIRM</name>
<evidence type="ECO:0000256" key="1">
    <source>
        <dbReference type="ARBA" id="ARBA00018672"/>
    </source>
</evidence>
<dbReference type="Pfam" id="PF04397">
    <property type="entry name" value="LytTR"/>
    <property type="match status" value="1"/>
</dbReference>
<feature type="domain" description="Response regulatory" evidence="8">
    <location>
        <begin position="3"/>
        <end position="124"/>
    </location>
</feature>